<evidence type="ECO:0000256" key="2">
    <source>
        <dbReference type="ARBA" id="ARBA00022801"/>
    </source>
</evidence>
<evidence type="ECO:0000313" key="6">
    <source>
        <dbReference type="Proteomes" id="UP000244052"/>
    </source>
</evidence>
<dbReference type="SUPFAM" id="SSF55811">
    <property type="entry name" value="Nudix"/>
    <property type="match status" value="1"/>
</dbReference>
<evidence type="ECO:0000313" key="5">
    <source>
        <dbReference type="EMBL" id="SUD59297.1"/>
    </source>
</evidence>
<dbReference type="Proteomes" id="UP000254084">
    <property type="component" value="Unassembled WGS sequence"/>
</dbReference>
<dbReference type="GO" id="GO:0016787">
    <property type="term" value="F:hydrolase activity"/>
    <property type="evidence" value="ECO:0007669"/>
    <property type="project" value="UniProtKB-KW"/>
</dbReference>
<dbReference type="EMBL" id="QASO01000098">
    <property type="protein sequence ID" value="PTU78083.1"/>
    <property type="molecule type" value="Genomic_DNA"/>
</dbReference>
<comment type="cofactor">
    <cofactor evidence="1">
        <name>Mg(2+)</name>
        <dbReference type="ChEBI" id="CHEBI:18420"/>
    </cofactor>
</comment>
<keyword evidence="6" id="KW-1185">Reference proteome</keyword>
<organism evidence="4 6">
    <name type="scientific">Ectopseudomonas oleovorans</name>
    <name type="common">Pseudomonas oleovorans</name>
    <dbReference type="NCBI Taxonomy" id="301"/>
    <lineage>
        <taxon>Bacteria</taxon>
        <taxon>Pseudomonadati</taxon>
        <taxon>Pseudomonadota</taxon>
        <taxon>Gammaproteobacteria</taxon>
        <taxon>Pseudomonadales</taxon>
        <taxon>Pseudomonadaceae</taxon>
        <taxon>Ectopseudomonas</taxon>
    </lineage>
</organism>
<proteinExistence type="predicted"/>
<evidence type="ECO:0000313" key="4">
    <source>
        <dbReference type="EMBL" id="PTU78083.1"/>
    </source>
</evidence>
<dbReference type="InterPro" id="IPR000086">
    <property type="entry name" value="NUDIX_hydrolase_dom"/>
</dbReference>
<accession>A0A379K3G4</accession>
<dbReference type="PANTHER" id="PTHR43046:SF2">
    <property type="entry name" value="8-OXO-DGTP DIPHOSPHATASE-RELATED"/>
    <property type="match status" value="1"/>
</dbReference>
<feature type="domain" description="Nudix hydrolase" evidence="3">
    <location>
        <begin position="8"/>
        <end position="56"/>
    </location>
</feature>
<evidence type="ECO:0000313" key="7">
    <source>
        <dbReference type="Proteomes" id="UP000254084"/>
    </source>
</evidence>
<dbReference type="Proteomes" id="UP000244052">
    <property type="component" value="Unassembled WGS sequence"/>
</dbReference>
<gene>
    <name evidence="4" type="ORF">DBO86_16075</name>
    <name evidence="5" type="ORF">NCTC10860_01572</name>
</gene>
<evidence type="ECO:0000259" key="3">
    <source>
        <dbReference type="Pfam" id="PF00293"/>
    </source>
</evidence>
<reference evidence="5 7" key="2">
    <citation type="submission" date="2018-06" db="EMBL/GenBank/DDBJ databases">
        <authorList>
            <consortium name="Pathogen Informatics"/>
            <person name="Doyle S."/>
        </authorList>
    </citation>
    <scope>NUCLEOTIDE SEQUENCE [LARGE SCALE GENOMIC DNA]</scope>
    <source>
        <strain evidence="5 7">NCTC10860</strain>
    </source>
</reference>
<reference evidence="4 6" key="1">
    <citation type="submission" date="2018-04" db="EMBL/GenBank/DDBJ databases">
        <title>Pseudomonas sp. nov., isolated from mangrove soil.</title>
        <authorList>
            <person name="Chen C."/>
        </authorList>
    </citation>
    <scope>NUCLEOTIDE SEQUENCE [LARGE SCALE GENOMIC DNA]</scope>
    <source>
        <strain evidence="4 6">JCM 14246</strain>
    </source>
</reference>
<dbReference type="PANTHER" id="PTHR43046">
    <property type="entry name" value="GDP-MANNOSE MANNOSYL HYDROLASE"/>
    <property type="match status" value="1"/>
</dbReference>
<keyword evidence="2 5" id="KW-0378">Hydrolase</keyword>
<accession>A0A2T5PK07</accession>
<dbReference type="Gene3D" id="3.90.79.10">
    <property type="entry name" value="Nucleoside Triphosphate Pyrophosphohydrolase"/>
    <property type="match status" value="1"/>
</dbReference>
<dbReference type="Pfam" id="PF00293">
    <property type="entry name" value="NUDIX"/>
    <property type="match status" value="1"/>
</dbReference>
<dbReference type="EMBL" id="UGUW01000004">
    <property type="protein sequence ID" value="SUD59297.1"/>
    <property type="molecule type" value="Genomic_DNA"/>
</dbReference>
<dbReference type="RefSeq" id="WP_084342021.1">
    <property type="nucleotide sequence ID" value="NZ_CAJQNA010000061.1"/>
</dbReference>
<evidence type="ECO:0000256" key="1">
    <source>
        <dbReference type="ARBA" id="ARBA00001946"/>
    </source>
</evidence>
<dbReference type="InterPro" id="IPR015797">
    <property type="entry name" value="NUDIX_hydrolase-like_dom_sf"/>
</dbReference>
<name>A0A2T5PK07_ECTOL</name>
<protein>
    <submittedName>
        <fullName evidence="4">NUDIX domain-containing protein</fullName>
    </submittedName>
    <submittedName>
        <fullName evidence="5">NUDIX hydrolase</fullName>
    </submittedName>
</protein>
<dbReference type="AlphaFoldDB" id="A0A2T5PK07"/>
<sequence length="89" mass="10179">MKTTLHIAAACLFDEQGRLLLVRKRNTRFFMLPGGKREADEDALSALERELLEELEELRWLDTAQPLPDDLAPLLRDQVLPALKRLPSV</sequence>